<evidence type="ECO:0000256" key="2">
    <source>
        <dbReference type="ARBA" id="ARBA00022679"/>
    </source>
</evidence>
<protein>
    <submittedName>
        <fullName evidence="3">16S rRNA (Guanine(966)-N(2))-methyltransferase RsmD</fullName>
        <ecNumber evidence="3">2.1.1.171</ecNumber>
    </submittedName>
</protein>
<sequence length="188" mass="19632">MRIIAGRHRGRKLIAPAGDATRPTADRVRQALFDMLWHAPWGGRMAIQDQLVLDGFAGTGALGLEALSRGADHVTFVEKDAAALAALRANIAACREDSHSAVLAMDIARVPRAMVPCGLVFLDPPYGQGLVPRAVAALEAAGWIAPAALIVAETGAGEALAMPGYEELAERSHGAATLRVLRAPGVVC</sequence>
<organism evidence="3 4">
    <name type="scientific">Roseomonas nitratireducens</name>
    <dbReference type="NCBI Taxonomy" id="2820810"/>
    <lineage>
        <taxon>Bacteria</taxon>
        <taxon>Pseudomonadati</taxon>
        <taxon>Pseudomonadota</taxon>
        <taxon>Alphaproteobacteria</taxon>
        <taxon>Acetobacterales</taxon>
        <taxon>Roseomonadaceae</taxon>
        <taxon>Roseomonas</taxon>
    </lineage>
</organism>
<evidence type="ECO:0000313" key="3">
    <source>
        <dbReference type="EMBL" id="MBP0462411.1"/>
    </source>
</evidence>
<reference evidence="3 4" key="1">
    <citation type="submission" date="2021-03" db="EMBL/GenBank/DDBJ databases">
        <authorList>
            <person name="So Y."/>
        </authorList>
    </citation>
    <scope>NUCLEOTIDE SEQUENCE [LARGE SCALE GENOMIC DNA]</scope>
    <source>
        <strain evidence="3 4">PWR1</strain>
    </source>
</reference>
<accession>A0ABS4AM19</accession>
<proteinExistence type="predicted"/>
<dbReference type="SUPFAM" id="SSF53335">
    <property type="entry name" value="S-adenosyl-L-methionine-dependent methyltransferases"/>
    <property type="match status" value="1"/>
</dbReference>
<dbReference type="EMBL" id="JAGIYZ010000001">
    <property type="protein sequence ID" value="MBP0462411.1"/>
    <property type="molecule type" value="Genomic_DNA"/>
</dbReference>
<dbReference type="Proteomes" id="UP000680815">
    <property type="component" value="Unassembled WGS sequence"/>
</dbReference>
<dbReference type="InterPro" id="IPR029063">
    <property type="entry name" value="SAM-dependent_MTases_sf"/>
</dbReference>
<dbReference type="InterPro" id="IPR004398">
    <property type="entry name" value="RNA_MeTrfase_RsmD"/>
</dbReference>
<dbReference type="PANTHER" id="PTHR43542:SF1">
    <property type="entry name" value="METHYLTRANSFERASE"/>
    <property type="match status" value="1"/>
</dbReference>
<comment type="caution">
    <text evidence="3">The sequence shown here is derived from an EMBL/GenBank/DDBJ whole genome shotgun (WGS) entry which is preliminary data.</text>
</comment>
<gene>
    <name evidence="3" type="primary">rsmD</name>
    <name evidence="3" type="ORF">J5Y09_00680</name>
</gene>
<dbReference type="PANTHER" id="PTHR43542">
    <property type="entry name" value="METHYLTRANSFERASE"/>
    <property type="match status" value="1"/>
</dbReference>
<dbReference type="RefSeq" id="WP_209349786.1">
    <property type="nucleotide sequence ID" value="NZ_JAGIYZ010000001.1"/>
</dbReference>
<dbReference type="Pfam" id="PF03602">
    <property type="entry name" value="Cons_hypoth95"/>
    <property type="match status" value="1"/>
</dbReference>
<name>A0ABS4AM19_9PROT</name>
<evidence type="ECO:0000313" key="4">
    <source>
        <dbReference type="Proteomes" id="UP000680815"/>
    </source>
</evidence>
<keyword evidence="1 3" id="KW-0489">Methyltransferase</keyword>
<keyword evidence="2 3" id="KW-0808">Transferase</keyword>
<dbReference type="Gene3D" id="3.40.50.150">
    <property type="entry name" value="Vaccinia Virus protein VP39"/>
    <property type="match status" value="1"/>
</dbReference>
<keyword evidence="4" id="KW-1185">Reference proteome</keyword>
<evidence type="ECO:0000256" key="1">
    <source>
        <dbReference type="ARBA" id="ARBA00022603"/>
    </source>
</evidence>
<dbReference type="PIRSF" id="PIRSF004553">
    <property type="entry name" value="CHP00095"/>
    <property type="match status" value="1"/>
</dbReference>
<dbReference type="GO" id="GO:0052913">
    <property type="term" value="F:16S rRNA (guanine(966)-N(2))-methyltransferase activity"/>
    <property type="evidence" value="ECO:0007669"/>
    <property type="project" value="UniProtKB-EC"/>
</dbReference>
<dbReference type="NCBIfam" id="TIGR00095">
    <property type="entry name" value="16S rRNA (guanine(966)-N(2))-methyltransferase RsmD"/>
    <property type="match status" value="1"/>
</dbReference>
<dbReference type="EC" id="2.1.1.171" evidence="3"/>